<dbReference type="InterPro" id="IPR036237">
    <property type="entry name" value="Xyl_isomerase-like_sf"/>
</dbReference>
<dbReference type="GO" id="GO:0016787">
    <property type="term" value="F:hydrolase activity"/>
    <property type="evidence" value="ECO:0007669"/>
    <property type="project" value="UniProtKB-KW"/>
</dbReference>
<evidence type="ECO:0000256" key="5">
    <source>
        <dbReference type="ARBA" id="ARBA00022801"/>
    </source>
</evidence>
<dbReference type="Pfam" id="PF03851">
    <property type="entry name" value="UvdE"/>
    <property type="match status" value="1"/>
</dbReference>
<dbReference type="Gene3D" id="3.20.20.150">
    <property type="entry name" value="Divalent-metal-dependent TIM barrel enzymes"/>
    <property type="match status" value="1"/>
</dbReference>
<keyword evidence="5" id="KW-0378">Hydrolase</keyword>
<dbReference type="EMBL" id="SMAL01000012">
    <property type="protein sequence ID" value="TCT12266.1"/>
    <property type="molecule type" value="Genomic_DNA"/>
</dbReference>
<protein>
    <submittedName>
        <fullName evidence="7">UV-damage endonuclease</fullName>
    </submittedName>
</protein>
<dbReference type="GO" id="GO:0009411">
    <property type="term" value="P:response to UV"/>
    <property type="evidence" value="ECO:0007669"/>
    <property type="project" value="InterPro"/>
</dbReference>
<keyword evidence="2 7" id="KW-0255">Endonuclease</keyword>
<keyword evidence="1" id="KW-0540">Nuclease</keyword>
<dbReference type="PANTHER" id="PTHR31290">
    <property type="entry name" value="UV-DAMAGE ENDONUCLEASE"/>
    <property type="match status" value="1"/>
</dbReference>
<keyword evidence="8" id="KW-1185">Reference proteome</keyword>
<dbReference type="AlphaFoldDB" id="A0A4R3MIP1"/>
<gene>
    <name evidence="7" type="ORF">EDC18_11238</name>
</gene>
<comment type="caution">
    <text evidence="7">The sequence shown here is derived from an EMBL/GenBank/DDBJ whole genome shotgun (WGS) entry which is preliminary data.</text>
</comment>
<dbReference type="PANTHER" id="PTHR31290:SF5">
    <property type="entry name" value="UV-DAMAGE ENDONUCLEASE"/>
    <property type="match status" value="1"/>
</dbReference>
<dbReference type="SUPFAM" id="SSF51658">
    <property type="entry name" value="Xylose isomerase-like"/>
    <property type="match status" value="1"/>
</dbReference>
<accession>A0A4R3MIP1</accession>
<evidence type="ECO:0000256" key="4">
    <source>
        <dbReference type="ARBA" id="ARBA00022769"/>
    </source>
</evidence>
<evidence type="ECO:0000256" key="3">
    <source>
        <dbReference type="ARBA" id="ARBA00022763"/>
    </source>
</evidence>
<evidence type="ECO:0000256" key="2">
    <source>
        <dbReference type="ARBA" id="ARBA00022759"/>
    </source>
</evidence>
<keyword evidence="6" id="KW-0234">DNA repair</keyword>
<dbReference type="GO" id="GO:0004519">
    <property type="term" value="F:endonuclease activity"/>
    <property type="evidence" value="ECO:0007669"/>
    <property type="project" value="UniProtKB-KW"/>
</dbReference>
<dbReference type="RefSeq" id="WP_132253801.1">
    <property type="nucleotide sequence ID" value="NZ_SMAL01000012.1"/>
</dbReference>
<evidence type="ECO:0000256" key="6">
    <source>
        <dbReference type="ARBA" id="ARBA00023204"/>
    </source>
</evidence>
<keyword evidence="4" id="KW-0228">DNA excision</keyword>
<dbReference type="OrthoDB" id="9782576at2"/>
<sequence>MRIRIGYVAISLNLPKVTSSSTVTFSHYSKLPIEDRLNKLKKVTASNLDDLKTIIEYNIKKNFHFYRMTSKVVPLATHPEVNDWHYLKYFAPDFKIIGDLIKKSDMRVDTHPDQFDVINSHREEVFKSTVVDLMYHNDIFEAMGINHPKMIIHVGGSHGGKELGKERFIKNFRRMPQEIQSKIILENDDKIYNIIDVLDICKALKIPMVLDVHHHLCNGSKEIKLEEYIEEILYTWQNESLVPKIHISSPREHELDRKHSDFINIDDFIKVIEVFKPYNRDFDIMLEAKKKDLALIKLVEDIKTSQPQWIWEDESTLIF</sequence>
<dbReference type="Proteomes" id="UP000294902">
    <property type="component" value="Unassembled WGS sequence"/>
</dbReference>
<evidence type="ECO:0000313" key="8">
    <source>
        <dbReference type="Proteomes" id="UP000294902"/>
    </source>
</evidence>
<evidence type="ECO:0000256" key="1">
    <source>
        <dbReference type="ARBA" id="ARBA00022722"/>
    </source>
</evidence>
<name>A0A4R3MIP1_9FIRM</name>
<reference evidence="7 8" key="1">
    <citation type="submission" date="2019-03" db="EMBL/GenBank/DDBJ databases">
        <title>Genomic Encyclopedia of Type Strains, Phase IV (KMG-IV): sequencing the most valuable type-strain genomes for metagenomic binning, comparative biology and taxonomic classification.</title>
        <authorList>
            <person name="Goeker M."/>
        </authorList>
    </citation>
    <scope>NUCLEOTIDE SEQUENCE [LARGE SCALE GENOMIC DNA]</scope>
    <source>
        <strain evidence="7 8">DSM 24629</strain>
    </source>
</reference>
<proteinExistence type="predicted"/>
<dbReference type="GO" id="GO:0006289">
    <property type="term" value="P:nucleotide-excision repair"/>
    <property type="evidence" value="ECO:0007669"/>
    <property type="project" value="InterPro"/>
</dbReference>
<dbReference type="NCBIfam" id="TIGR00629">
    <property type="entry name" value="uvde"/>
    <property type="match status" value="1"/>
</dbReference>
<organism evidence="7 8">
    <name type="scientific">Natranaerovirga pectinivora</name>
    <dbReference type="NCBI Taxonomy" id="682400"/>
    <lineage>
        <taxon>Bacteria</taxon>
        <taxon>Bacillati</taxon>
        <taxon>Bacillota</taxon>
        <taxon>Clostridia</taxon>
        <taxon>Lachnospirales</taxon>
        <taxon>Natranaerovirgaceae</taxon>
        <taxon>Natranaerovirga</taxon>
    </lineage>
</organism>
<evidence type="ECO:0000313" key="7">
    <source>
        <dbReference type="EMBL" id="TCT12266.1"/>
    </source>
</evidence>
<dbReference type="InterPro" id="IPR004601">
    <property type="entry name" value="UvdE"/>
</dbReference>
<keyword evidence="3" id="KW-0227">DNA damage</keyword>